<gene>
    <name evidence="1" type="ORF">PAMC26510_26295</name>
</gene>
<organism evidence="1 2">
    <name type="scientific">Caballeronia sordidicola</name>
    <name type="common">Burkholderia sordidicola</name>
    <dbReference type="NCBI Taxonomy" id="196367"/>
    <lineage>
        <taxon>Bacteria</taxon>
        <taxon>Pseudomonadati</taxon>
        <taxon>Pseudomonadota</taxon>
        <taxon>Betaproteobacteria</taxon>
        <taxon>Burkholderiales</taxon>
        <taxon>Burkholderiaceae</taxon>
        <taxon>Caballeronia</taxon>
    </lineage>
</organism>
<dbReference type="EMBL" id="NBTY01000146">
    <property type="protein sequence ID" value="OTP69973.1"/>
    <property type="molecule type" value="Genomic_DNA"/>
</dbReference>
<accession>A0A242MF97</accession>
<name>A0A242MF97_CABSO</name>
<dbReference type="AlphaFoldDB" id="A0A242MF97"/>
<evidence type="ECO:0000313" key="1">
    <source>
        <dbReference type="EMBL" id="OTP69973.1"/>
    </source>
</evidence>
<proteinExistence type="predicted"/>
<dbReference type="Proteomes" id="UP000194546">
    <property type="component" value="Unassembled WGS sequence"/>
</dbReference>
<reference evidence="1 2" key="1">
    <citation type="submission" date="2017-03" db="EMBL/GenBank/DDBJ databases">
        <title>Genome analysis of strain PAMC 26510.</title>
        <authorList>
            <person name="Oh H.-M."/>
            <person name="Yang J.-A."/>
        </authorList>
    </citation>
    <scope>NUCLEOTIDE SEQUENCE [LARGE SCALE GENOMIC DNA]</scope>
    <source>
        <strain evidence="1 2">PAMC 26510</strain>
    </source>
</reference>
<sequence length="54" mass="5917">MDQCARPSIRSEDIDEVEKIVGKLTTRKRKEPAKTAFAASLGNAGSECARPRRA</sequence>
<protein>
    <submittedName>
        <fullName evidence="1">Uncharacterized protein</fullName>
    </submittedName>
</protein>
<comment type="caution">
    <text evidence="1">The sequence shown here is derived from an EMBL/GenBank/DDBJ whole genome shotgun (WGS) entry which is preliminary data.</text>
</comment>
<evidence type="ECO:0000313" key="2">
    <source>
        <dbReference type="Proteomes" id="UP000194546"/>
    </source>
</evidence>